<gene>
    <name evidence="1" type="primary">HMCN1</name>
    <name evidence="1" type="ORF">SPIL2461_LOCUS4098</name>
</gene>
<feature type="non-terminal residue" evidence="1">
    <location>
        <position position="1"/>
    </location>
</feature>
<dbReference type="Gene3D" id="2.20.100.10">
    <property type="entry name" value="Thrombospondin type-1 (TSP1) repeat"/>
    <property type="match status" value="1"/>
</dbReference>
<dbReference type="InterPro" id="IPR000884">
    <property type="entry name" value="TSP1_rpt"/>
</dbReference>
<dbReference type="InterPro" id="IPR036383">
    <property type="entry name" value="TSP1_rpt_sf"/>
</dbReference>
<dbReference type="Proteomes" id="UP000649617">
    <property type="component" value="Unassembled WGS sequence"/>
</dbReference>
<evidence type="ECO:0000313" key="1">
    <source>
        <dbReference type="EMBL" id="CAE7240325.1"/>
    </source>
</evidence>
<protein>
    <submittedName>
        <fullName evidence="1">HMCN1 protein</fullName>
    </submittedName>
</protein>
<dbReference type="EMBL" id="CAJNIZ010005269">
    <property type="protein sequence ID" value="CAE7240325.1"/>
    <property type="molecule type" value="Genomic_DNA"/>
</dbReference>
<dbReference type="OrthoDB" id="10543927at2759"/>
<feature type="non-terminal residue" evidence="1">
    <location>
        <position position="247"/>
    </location>
</feature>
<organism evidence="1 2">
    <name type="scientific">Symbiodinium pilosum</name>
    <name type="common">Dinoflagellate</name>
    <dbReference type="NCBI Taxonomy" id="2952"/>
    <lineage>
        <taxon>Eukaryota</taxon>
        <taxon>Sar</taxon>
        <taxon>Alveolata</taxon>
        <taxon>Dinophyceae</taxon>
        <taxon>Suessiales</taxon>
        <taxon>Symbiodiniaceae</taxon>
        <taxon>Symbiodinium</taxon>
    </lineage>
</organism>
<dbReference type="PROSITE" id="PS50092">
    <property type="entry name" value="TSP1"/>
    <property type="match status" value="1"/>
</dbReference>
<evidence type="ECO:0000313" key="2">
    <source>
        <dbReference type="Proteomes" id="UP000649617"/>
    </source>
</evidence>
<keyword evidence="2" id="KW-1185">Reference proteome</keyword>
<reference evidence="1" key="1">
    <citation type="submission" date="2021-02" db="EMBL/GenBank/DDBJ databases">
        <authorList>
            <person name="Dougan E. K."/>
            <person name="Rhodes N."/>
            <person name="Thang M."/>
            <person name="Chan C."/>
        </authorList>
    </citation>
    <scope>NUCLEOTIDE SEQUENCE</scope>
</reference>
<sequence>DEKLRYKAYRVKTMSTEAQCTDILSGAKEKHRIRGVQYGEAMHICDLLVDTDVELDTQAFPMPMELLDNIYDDDHATGPVKASNGATGWKCWTRNSGTFFLAQKTLPCSGQQVDVLECPVKSCESCADVDCVFGEWSMWGAASCTQLCERHRVISTMNKCGGLACNGPLVMTKHCRKDCQHPEDCAFAGWTEWDLTGCTGEGGQKHRERVVAQVAVNEGRPCSGPTEETTACGGPTSDVDCEMGMWM</sequence>
<accession>A0A812L758</accession>
<proteinExistence type="predicted"/>
<comment type="caution">
    <text evidence="1">The sequence shown here is derived from an EMBL/GenBank/DDBJ whole genome shotgun (WGS) entry which is preliminary data.</text>
</comment>
<name>A0A812L758_SYMPI</name>
<dbReference type="AlphaFoldDB" id="A0A812L758"/>